<evidence type="ECO:0000313" key="3">
    <source>
        <dbReference type="Proteomes" id="UP000606974"/>
    </source>
</evidence>
<sequence length="243" mass="27362">MATRIRQQNVESSITPLRRGSFWRRILKRLPVRNLSFRTRKKSPVPEFERIIGPTTSDNRTSEPPSPNAPARAGQASQVVQAERTPARMANENITALESSGPVGSVNLEAETWTATMHIIPDRRQRDRTRIRRCLVDTGSDINLVSKKTLDDLQLRYDPNVEDLVYGISGHPLLPIGSIVLTWHMDGQAAVYSQKFSVIPDEIPVAFDVLLGKPWINKAGALRRNSKVLTLTRRLGLHHRHNS</sequence>
<evidence type="ECO:0000313" key="2">
    <source>
        <dbReference type="EMBL" id="KAF7504835.1"/>
    </source>
</evidence>
<accession>A0A8H7E101</accession>
<name>A0A8H7E101_9EURO</name>
<proteinExistence type="predicted"/>
<keyword evidence="3" id="KW-1185">Reference proteome</keyword>
<dbReference type="CDD" id="cd00303">
    <property type="entry name" value="retropepsin_like"/>
    <property type="match status" value="1"/>
</dbReference>
<protein>
    <recommendedName>
        <fullName evidence="4">Peptidase A2 domain-containing protein</fullName>
    </recommendedName>
</protein>
<feature type="region of interest" description="Disordered" evidence="1">
    <location>
        <begin position="43"/>
        <end position="79"/>
    </location>
</feature>
<dbReference type="InterPro" id="IPR021109">
    <property type="entry name" value="Peptidase_aspartic_dom_sf"/>
</dbReference>
<evidence type="ECO:0000256" key="1">
    <source>
        <dbReference type="SAM" id="MobiDB-lite"/>
    </source>
</evidence>
<dbReference type="AlphaFoldDB" id="A0A8H7E101"/>
<organism evidence="2 3">
    <name type="scientific">Endocarpon pusillum</name>
    <dbReference type="NCBI Taxonomy" id="364733"/>
    <lineage>
        <taxon>Eukaryota</taxon>
        <taxon>Fungi</taxon>
        <taxon>Dikarya</taxon>
        <taxon>Ascomycota</taxon>
        <taxon>Pezizomycotina</taxon>
        <taxon>Eurotiomycetes</taxon>
        <taxon>Chaetothyriomycetidae</taxon>
        <taxon>Verrucariales</taxon>
        <taxon>Verrucariaceae</taxon>
        <taxon>Endocarpon</taxon>
    </lineage>
</organism>
<feature type="compositionally biased region" description="Polar residues" evidence="1">
    <location>
        <begin position="54"/>
        <end position="63"/>
    </location>
</feature>
<evidence type="ECO:0008006" key="4">
    <source>
        <dbReference type="Google" id="ProtNLM"/>
    </source>
</evidence>
<dbReference type="Proteomes" id="UP000606974">
    <property type="component" value="Unassembled WGS sequence"/>
</dbReference>
<gene>
    <name evidence="2" type="ORF">GJ744_001701</name>
</gene>
<comment type="caution">
    <text evidence="2">The sequence shown here is derived from an EMBL/GenBank/DDBJ whole genome shotgun (WGS) entry which is preliminary data.</text>
</comment>
<reference evidence="2" key="1">
    <citation type="submission" date="2020-02" db="EMBL/GenBank/DDBJ databases">
        <authorList>
            <person name="Palmer J.M."/>
        </authorList>
    </citation>
    <scope>NUCLEOTIDE SEQUENCE</scope>
    <source>
        <strain evidence="2">EPUS1.4</strain>
        <tissue evidence="2">Thallus</tissue>
    </source>
</reference>
<dbReference type="Gene3D" id="2.40.70.10">
    <property type="entry name" value="Acid Proteases"/>
    <property type="match status" value="1"/>
</dbReference>
<dbReference type="SUPFAM" id="SSF50630">
    <property type="entry name" value="Acid proteases"/>
    <property type="match status" value="1"/>
</dbReference>
<dbReference type="OrthoDB" id="3799661at2759"/>
<dbReference type="EMBL" id="JAACFV010000126">
    <property type="protein sequence ID" value="KAF7504835.1"/>
    <property type="molecule type" value="Genomic_DNA"/>
</dbReference>